<name>A0A6A6BML7_9PEZI</name>
<accession>A0A6A6BML7</accession>
<feature type="compositionally biased region" description="Basic and acidic residues" evidence="1">
    <location>
        <begin position="39"/>
        <end position="52"/>
    </location>
</feature>
<keyword evidence="3" id="KW-1185">Reference proteome</keyword>
<evidence type="ECO:0000256" key="1">
    <source>
        <dbReference type="SAM" id="MobiDB-lite"/>
    </source>
</evidence>
<sequence length="78" mass="8574">MFSSLPCLPCLSYLFHLFSLAPHHTHRPHSPIRTTQSDARGDPTRHAPRNKEQIANQTRATGTPPPPPHARTNASACA</sequence>
<dbReference type="EMBL" id="ML995477">
    <property type="protein sequence ID" value="KAF2145379.1"/>
    <property type="molecule type" value="Genomic_DNA"/>
</dbReference>
<dbReference type="GeneID" id="54297324"/>
<gene>
    <name evidence="2" type="ORF">K452DRAFT_283738</name>
</gene>
<evidence type="ECO:0000313" key="2">
    <source>
        <dbReference type="EMBL" id="KAF2145379.1"/>
    </source>
</evidence>
<proteinExistence type="predicted"/>
<feature type="region of interest" description="Disordered" evidence="1">
    <location>
        <begin position="24"/>
        <end position="78"/>
    </location>
</feature>
<dbReference type="RefSeq" id="XP_033401091.1">
    <property type="nucleotide sequence ID" value="XM_033539828.1"/>
</dbReference>
<dbReference type="AlphaFoldDB" id="A0A6A6BML7"/>
<dbReference type="Proteomes" id="UP000799438">
    <property type="component" value="Unassembled WGS sequence"/>
</dbReference>
<protein>
    <submittedName>
        <fullName evidence="2">Uncharacterized protein</fullName>
    </submittedName>
</protein>
<reference evidence="2" key="1">
    <citation type="journal article" date="2020" name="Stud. Mycol.">
        <title>101 Dothideomycetes genomes: a test case for predicting lifestyles and emergence of pathogens.</title>
        <authorList>
            <person name="Haridas S."/>
            <person name="Albert R."/>
            <person name="Binder M."/>
            <person name="Bloem J."/>
            <person name="Labutti K."/>
            <person name="Salamov A."/>
            <person name="Andreopoulos B."/>
            <person name="Baker S."/>
            <person name="Barry K."/>
            <person name="Bills G."/>
            <person name="Bluhm B."/>
            <person name="Cannon C."/>
            <person name="Castanera R."/>
            <person name="Culley D."/>
            <person name="Daum C."/>
            <person name="Ezra D."/>
            <person name="Gonzalez J."/>
            <person name="Henrissat B."/>
            <person name="Kuo A."/>
            <person name="Liang C."/>
            <person name="Lipzen A."/>
            <person name="Lutzoni F."/>
            <person name="Magnuson J."/>
            <person name="Mondo S."/>
            <person name="Nolan M."/>
            <person name="Ohm R."/>
            <person name="Pangilinan J."/>
            <person name="Park H.-J."/>
            <person name="Ramirez L."/>
            <person name="Alfaro M."/>
            <person name="Sun H."/>
            <person name="Tritt A."/>
            <person name="Yoshinaga Y."/>
            <person name="Zwiers L.-H."/>
            <person name="Turgeon B."/>
            <person name="Goodwin S."/>
            <person name="Spatafora J."/>
            <person name="Crous P."/>
            <person name="Grigoriev I."/>
        </authorList>
    </citation>
    <scope>NUCLEOTIDE SEQUENCE</scope>
    <source>
        <strain evidence="2">CBS 121167</strain>
    </source>
</reference>
<evidence type="ECO:0000313" key="3">
    <source>
        <dbReference type="Proteomes" id="UP000799438"/>
    </source>
</evidence>
<organism evidence="2 3">
    <name type="scientific">Aplosporella prunicola CBS 121167</name>
    <dbReference type="NCBI Taxonomy" id="1176127"/>
    <lineage>
        <taxon>Eukaryota</taxon>
        <taxon>Fungi</taxon>
        <taxon>Dikarya</taxon>
        <taxon>Ascomycota</taxon>
        <taxon>Pezizomycotina</taxon>
        <taxon>Dothideomycetes</taxon>
        <taxon>Dothideomycetes incertae sedis</taxon>
        <taxon>Botryosphaeriales</taxon>
        <taxon>Aplosporellaceae</taxon>
        <taxon>Aplosporella</taxon>
    </lineage>
</organism>